<keyword evidence="4" id="KW-1185">Reference proteome</keyword>
<feature type="region of interest" description="Disordered" evidence="1">
    <location>
        <begin position="38"/>
        <end position="116"/>
    </location>
</feature>
<evidence type="ECO:0000256" key="1">
    <source>
        <dbReference type="SAM" id="MobiDB-lite"/>
    </source>
</evidence>
<dbReference type="AlphaFoldDB" id="A0A0B1SUM3"/>
<dbReference type="Proteomes" id="UP000053660">
    <property type="component" value="Unassembled WGS sequence"/>
</dbReference>
<gene>
    <name evidence="3" type="ORF">OESDEN_11172</name>
</gene>
<reference evidence="3 4" key="1">
    <citation type="submission" date="2014-03" db="EMBL/GenBank/DDBJ databases">
        <title>Draft genome of the hookworm Oesophagostomum dentatum.</title>
        <authorList>
            <person name="Mitreva M."/>
        </authorList>
    </citation>
    <scope>NUCLEOTIDE SEQUENCE [LARGE SCALE GENOMIC DNA]</scope>
    <source>
        <strain evidence="3 4">OD-Hann</strain>
    </source>
</reference>
<feature type="compositionally biased region" description="Polar residues" evidence="1">
    <location>
        <begin position="38"/>
        <end position="50"/>
    </location>
</feature>
<keyword evidence="2" id="KW-0812">Transmembrane</keyword>
<keyword evidence="2" id="KW-1133">Transmembrane helix</keyword>
<protein>
    <submittedName>
        <fullName evidence="3">Uncharacterized protein</fullName>
    </submittedName>
</protein>
<sequence>MISVREGGTSNTTIIALGFVFVVVVILIGAGMMYSKTEPVQESGTQNTTGAKPAPPADQGTPAGEPSAPPGDPNAPPAAPDAPADPNAPREEAAGDSYSLSPTASSREEDLLQYYP</sequence>
<feature type="compositionally biased region" description="Pro residues" evidence="1">
    <location>
        <begin position="67"/>
        <end position="80"/>
    </location>
</feature>
<organism evidence="3 4">
    <name type="scientific">Oesophagostomum dentatum</name>
    <name type="common">Nodular worm</name>
    <dbReference type="NCBI Taxonomy" id="61180"/>
    <lineage>
        <taxon>Eukaryota</taxon>
        <taxon>Metazoa</taxon>
        <taxon>Ecdysozoa</taxon>
        <taxon>Nematoda</taxon>
        <taxon>Chromadorea</taxon>
        <taxon>Rhabditida</taxon>
        <taxon>Rhabditina</taxon>
        <taxon>Rhabditomorpha</taxon>
        <taxon>Strongyloidea</taxon>
        <taxon>Strongylidae</taxon>
        <taxon>Oesophagostomum</taxon>
    </lineage>
</organism>
<name>A0A0B1SUM3_OESDE</name>
<proteinExistence type="predicted"/>
<keyword evidence="2" id="KW-0472">Membrane</keyword>
<dbReference type="EMBL" id="KN554848">
    <property type="protein sequence ID" value="KHJ89018.1"/>
    <property type="molecule type" value="Genomic_DNA"/>
</dbReference>
<feature type="transmembrane region" description="Helical" evidence="2">
    <location>
        <begin position="12"/>
        <end position="34"/>
    </location>
</feature>
<evidence type="ECO:0000313" key="4">
    <source>
        <dbReference type="Proteomes" id="UP000053660"/>
    </source>
</evidence>
<accession>A0A0B1SUM3</accession>
<evidence type="ECO:0000256" key="2">
    <source>
        <dbReference type="SAM" id="Phobius"/>
    </source>
</evidence>
<evidence type="ECO:0000313" key="3">
    <source>
        <dbReference type="EMBL" id="KHJ89018.1"/>
    </source>
</evidence>